<keyword evidence="3" id="KW-1185">Reference proteome</keyword>
<evidence type="ECO:0000256" key="1">
    <source>
        <dbReference type="SAM" id="MobiDB-lite"/>
    </source>
</evidence>
<evidence type="ECO:0000313" key="3">
    <source>
        <dbReference type="Proteomes" id="UP000784294"/>
    </source>
</evidence>
<organism evidence="2 3">
    <name type="scientific">Protopolystoma xenopodis</name>
    <dbReference type="NCBI Taxonomy" id="117903"/>
    <lineage>
        <taxon>Eukaryota</taxon>
        <taxon>Metazoa</taxon>
        <taxon>Spiralia</taxon>
        <taxon>Lophotrochozoa</taxon>
        <taxon>Platyhelminthes</taxon>
        <taxon>Monogenea</taxon>
        <taxon>Polyopisthocotylea</taxon>
        <taxon>Polystomatidea</taxon>
        <taxon>Polystomatidae</taxon>
        <taxon>Protopolystoma</taxon>
    </lineage>
</organism>
<sequence length="241" mass="26222">MDGRRNVDRQEEDTATQTEAVPTRQPVRGLTTDTTTRDHFARQSCPRIGLERLSEGAEQTSSSRVQAVDSAGHCASASATDSSGGTRTVDEHEHVCVCVCVLLLLLTPGGGEVKRATVETNQTGSVLPTASELCSLMFQRTTNRLDSMHEVMEKIFLPALKVKPAQLGKLPLEKYIDYVNSVESYLIALESKLESCFVVMLGIITSEAGELIGPSREGQPDPGIPDATLDDSFRPNLLEFR</sequence>
<evidence type="ECO:0000313" key="2">
    <source>
        <dbReference type="EMBL" id="VEL14675.1"/>
    </source>
</evidence>
<feature type="region of interest" description="Disordered" evidence="1">
    <location>
        <begin position="1"/>
        <end position="61"/>
    </location>
</feature>
<protein>
    <submittedName>
        <fullName evidence="2">Uncharacterized protein</fullName>
    </submittedName>
</protein>
<feature type="region of interest" description="Disordered" evidence="1">
    <location>
        <begin position="211"/>
        <end position="230"/>
    </location>
</feature>
<gene>
    <name evidence="2" type="ORF">PXEA_LOCUS8115</name>
</gene>
<dbReference type="Proteomes" id="UP000784294">
    <property type="component" value="Unassembled WGS sequence"/>
</dbReference>
<dbReference type="EMBL" id="CAAALY010021955">
    <property type="protein sequence ID" value="VEL14675.1"/>
    <property type="molecule type" value="Genomic_DNA"/>
</dbReference>
<accession>A0A3S5A8N0</accession>
<comment type="caution">
    <text evidence="2">The sequence shown here is derived from an EMBL/GenBank/DDBJ whole genome shotgun (WGS) entry which is preliminary data.</text>
</comment>
<dbReference type="AlphaFoldDB" id="A0A3S5A8N0"/>
<name>A0A3S5A8N0_9PLAT</name>
<reference evidence="2" key="1">
    <citation type="submission" date="2018-11" db="EMBL/GenBank/DDBJ databases">
        <authorList>
            <consortium name="Pathogen Informatics"/>
        </authorList>
    </citation>
    <scope>NUCLEOTIDE SEQUENCE</scope>
</reference>
<proteinExistence type="predicted"/>